<reference evidence="3 4" key="1">
    <citation type="journal article" date="2019" name="Environ. Microbiol.">
        <title>Species interactions and distinct microbial communities in high Arctic permafrost affected cryosols are associated with the CH4 and CO2 gas fluxes.</title>
        <authorList>
            <person name="Altshuler I."/>
            <person name="Hamel J."/>
            <person name="Turney S."/>
            <person name="Magnuson E."/>
            <person name="Levesque R."/>
            <person name="Greer C."/>
            <person name="Whyte L.G."/>
        </authorList>
    </citation>
    <scope>NUCLEOTIDE SEQUENCE [LARGE SCALE GENOMIC DNA]</scope>
    <source>
        <strain evidence="3 4">S9.2P</strain>
    </source>
</reference>
<dbReference type="Pfam" id="PF00801">
    <property type="entry name" value="PKD"/>
    <property type="match status" value="1"/>
</dbReference>
<feature type="domain" description="PKD" evidence="2">
    <location>
        <begin position="495"/>
        <end position="559"/>
    </location>
</feature>
<dbReference type="InterPro" id="IPR022409">
    <property type="entry name" value="PKD/Chitinase_dom"/>
</dbReference>
<organism evidence="3 4">
    <name type="scientific">Hymenobacter nivis</name>
    <dbReference type="NCBI Taxonomy" id="1850093"/>
    <lineage>
        <taxon>Bacteria</taxon>
        <taxon>Pseudomonadati</taxon>
        <taxon>Bacteroidota</taxon>
        <taxon>Cytophagia</taxon>
        <taxon>Cytophagales</taxon>
        <taxon>Hymenobacteraceae</taxon>
        <taxon>Hymenobacter</taxon>
    </lineage>
</organism>
<keyword evidence="1" id="KW-0732">Signal</keyword>
<dbReference type="InterPro" id="IPR013783">
    <property type="entry name" value="Ig-like_fold"/>
</dbReference>
<proteinExistence type="predicted"/>
<accession>A0A502H1H2</accession>
<dbReference type="Pfam" id="PF13585">
    <property type="entry name" value="CHU_C"/>
    <property type="match status" value="1"/>
</dbReference>
<evidence type="ECO:0000313" key="4">
    <source>
        <dbReference type="Proteomes" id="UP000317646"/>
    </source>
</evidence>
<feature type="signal peptide" evidence="1">
    <location>
        <begin position="1"/>
        <end position="32"/>
    </location>
</feature>
<dbReference type="EMBL" id="RCYZ01000002">
    <property type="protein sequence ID" value="TPG67542.1"/>
    <property type="molecule type" value="Genomic_DNA"/>
</dbReference>
<comment type="caution">
    <text evidence="3">The sequence shown here is derived from an EMBL/GenBank/DDBJ whole genome shotgun (WGS) entry which is preliminary data.</text>
</comment>
<dbReference type="AlphaFoldDB" id="A0A502H1H2"/>
<dbReference type="Gene3D" id="2.60.40.10">
    <property type="entry name" value="Immunoglobulins"/>
    <property type="match status" value="1"/>
</dbReference>
<evidence type="ECO:0000259" key="2">
    <source>
        <dbReference type="PROSITE" id="PS50093"/>
    </source>
</evidence>
<name>A0A502H1H2_9BACT</name>
<evidence type="ECO:0000256" key="1">
    <source>
        <dbReference type="SAM" id="SignalP"/>
    </source>
</evidence>
<dbReference type="InterPro" id="IPR000601">
    <property type="entry name" value="PKD_dom"/>
</dbReference>
<feature type="chain" id="PRO_5021269469" evidence="1">
    <location>
        <begin position="33"/>
        <end position="641"/>
    </location>
</feature>
<protein>
    <submittedName>
        <fullName evidence="3">PKD domain-containing protein</fullName>
    </submittedName>
</protein>
<dbReference type="InterPro" id="IPR035986">
    <property type="entry name" value="PKD_dom_sf"/>
</dbReference>
<dbReference type="CDD" id="cd00146">
    <property type="entry name" value="PKD"/>
    <property type="match status" value="1"/>
</dbReference>
<evidence type="ECO:0000313" key="3">
    <source>
        <dbReference type="EMBL" id="TPG67542.1"/>
    </source>
</evidence>
<gene>
    <name evidence="3" type="ORF">EAH73_07490</name>
</gene>
<sequence>MTTAARPPPLMPFRLLLAALALGALLARPAGAQNPDLPPATARPTTAPAGTLVLALDNAGQRLNGQFNLKAYGLAVHLLNNKVPLRWVIRSGKGKDEPDFTALAARAVPRAGAPAAAARAFRAGPLLVLPRDTAGVRALAAAFNAAQGTAVNLYELREAATVDVRYVLNQRPVAAILNDGGNAAIHQRYMRLAGISGNDNVAPLRAQDNYATQVAVDLDGQTDCFTFASEPHSNNTAGGVVEAIRRFAARGGNFLAECEAVVTYENYAGGRFLTSGGVADADVRDANARRYPAPDQPLVQFEGEFRASVLGGSVTNWRRAAGSAFANGGYAASLLSSSTDEVLEASAADLYAGRGGLVFYLGGHQYAGTTEDDLNGQRMYLNAFLVPATTFQSCNVFADENGNALATALRYTICPGDSARIVLPAATGAPETYAWGPATGLSRLTGTTMAASPAATTAYTVQATSATGTRYIGVTVVVLAGGTLRIGTSGCPPLAGQEVVFQADAGADAPGALTWDFGDGTPAASGPAHRYAQPGRYTVRASGQAASGCPVQATTAVEVGAFQVPNVFTPNADGRNDTFELPGLPAGSSLQVFSRWGQRVFAADGYANDWDGAGQPAGAYYYLLRVGGCGTPVKGWVEIVR</sequence>
<dbReference type="SUPFAM" id="SSF49299">
    <property type="entry name" value="PKD domain"/>
    <property type="match status" value="1"/>
</dbReference>
<dbReference type="Proteomes" id="UP000317646">
    <property type="component" value="Unassembled WGS sequence"/>
</dbReference>
<keyword evidence="4" id="KW-1185">Reference proteome</keyword>
<dbReference type="PROSITE" id="PS50093">
    <property type="entry name" value="PKD"/>
    <property type="match status" value="1"/>
</dbReference>
<dbReference type="SMART" id="SM00089">
    <property type="entry name" value="PKD"/>
    <property type="match status" value="1"/>
</dbReference>